<accession>A0A1F6ARF2</accession>
<organism evidence="2 3">
    <name type="scientific">Candidatus Gottesmanbacteria bacterium RIFCSPLOWO2_01_FULL_39_12b</name>
    <dbReference type="NCBI Taxonomy" id="1798388"/>
    <lineage>
        <taxon>Bacteria</taxon>
        <taxon>Candidatus Gottesmaniibacteriota</taxon>
    </lineage>
</organism>
<dbReference type="Proteomes" id="UP000176609">
    <property type="component" value="Unassembled WGS sequence"/>
</dbReference>
<evidence type="ECO:0000256" key="1">
    <source>
        <dbReference type="SAM" id="MobiDB-lite"/>
    </source>
</evidence>
<dbReference type="EMBL" id="MFJR01000005">
    <property type="protein sequence ID" value="OGG27251.1"/>
    <property type="molecule type" value="Genomic_DNA"/>
</dbReference>
<gene>
    <name evidence="2" type="ORF">A2960_00325</name>
</gene>
<evidence type="ECO:0000313" key="2">
    <source>
        <dbReference type="EMBL" id="OGG27251.1"/>
    </source>
</evidence>
<protein>
    <submittedName>
        <fullName evidence="2">Uncharacterized protein</fullName>
    </submittedName>
</protein>
<sequence length="103" mass="10554">MPQFIQALVAMAMSISTSFTHGGKPATLPPVNQQDASVHGSAVSGVATNLDPQNQNRQGSSNANTNASFGQGIAISQPDSAKTDGQAFGQSTAVSARSNIRRP</sequence>
<reference evidence="2 3" key="1">
    <citation type="journal article" date="2016" name="Nat. Commun.">
        <title>Thousands of microbial genomes shed light on interconnected biogeochemical processes in an aquifer system.</title>
        <authorList>
            <person name="Anantharaman K."/>
            <person name="Brown C.T."/>
            <person name="Hug L.A."/>
            <person name="Sharon I."/>
            <person name="Castelle C.J."/>
            <person name="Probst A.J."/>
            <person name="Thomas B.C."/>
            <person name="Singh A."/>
            <person name="Wilkins M.J."/>
            <person name="Karaoz U."/>
            <person name="Brodie E.L."/>
            <person name="Williams K.H."/>
            <person name="Hubbard S.S."/>
            <person name="Banfield J.F."/>
        </authorList>
    </citation>
    <scope>NUCLEOTIDE SEQUENCE [LARGE SCALE GENOMIC DNA]</scope>
</reference>
<dbReference type="AlphaFoldDB" id="A0A1F6ARF2"/>
<feature type="region of interest" description="Disordered" evidence="1">
    <location>
        <begin position="19"/>
        <end position="103"/>
    </location>
</feature>
<comment type="caution">
    <text evidence="2">The sequence shown here is derived from an EMBL/GenBank/DDBJ whole genome shotgun (WGS) entry which is preliminary data.</text>
</comment>
<name>A0A1F6ARF2_9BACT</name>
<evidence type="ECO:0000313" key="3">
    <source>
        <dbReference type="Proteomes" id="UP000176609"/>
    </source>
</evidence>
<feature type="compositionally biased region" description="Polar residues" evidence="1">
    <location>
        <begin position="88"/>
        <end position="103"/>
    </location>
</feature>
<feature type="compositionally biased region" description="Polar residues" evidence="1">
    <location>
        <begin position="46"/>
        <end position="69"/>
    </location>
</feature>
<proteinExistence type="predicted"/>